<dbReference type="InterPro" id="IPR024983">
    <property type="entry name" value="CHAT_dom"/>
</dbReference>
<proteinExistence type="predicted"/>
<sequence length="142" mass="15043">MFPSTATHGRRGCGGRRELIVVVEGALYACPWGALRSAPTPGTPGLSVAGDGEPLCERYALLAAPALRPLRHHRHMRARPHHDHAGATAGSGSAQEAGMRCLVVGAPRVGAARWGSQHAQLKEAELVADMLRVTPLTDYQVI</sequence>
<gene>
    <name evidence="2" type="ORF">SFRICE_029930</name>
</gene>
<accession>A0A2H1WWM9</accession>
<evidence type="ECO:0000313" key="2">
    <source>
        <dbReference type="EMBL" id="SOQ57473.1"/>
    </source>
</evidence>
<protein>
    <submittedName>
        <fullName evidence="2">SFRICE_029930</fullName>
    </submittedName>
</protein>
<organism evidence="2">
    <name type="scientific">Spodoptera frugiperda</name>
    <name type="common">Fall armyworm</name>
    <dbReference type="NCBI Taxonomy" id="7108"/>
    <lineage>
        <taxon>Eukaryota</taxon>
        <taxon>Metazoa</taxon>
        <taxon>Ecdysozoa</taxon>
        <taxon>Arthropoda</taxon>
        <taxon>Hexapoda</taxon>
        <taxon>Insecta</taxon>
        <taxon>Pterygota</taxon>
        <taxon>Neoptera</taxon>
        <taxon>Endopterygota</taxon>
        <taxon>Lepidoptera</taxon>
        <taxon>Glossata</taxon>
        <taxon>Ditrysia</taxon>
        <taxon>Noctuoidea</taxon>
        <taxon>Noctuidae</taxon>
        <taxon>Amphipyrinae</taxon>
        <taxon>Spodoptera</taxon>
    </lineage>
</organism>
<dbReference type="EMBL" id="ODYU01011617">
    <property type="protein sequence ID" value="SOQ57473.1"/>
    <property type="molecule type" value="Genomic_DNA"/>
</dbReference>
<reference evidence="2" key="1">
    <citation type="submission" date="2016-07" db="EMBL/GenBank/DDBJ databases">
        <authorList>
            <person name="Bretaudeau A."/>
        </authorList>
    </citation>
    <scope>NUCLEOTIDE SEQUENCE</scope>
    <source>
        <strain evidence="2">Rice</strain>
        <tissue evidence="2">Whole body</tissue>
    </source>
</reference>
<feature type="domain" description="CHAT" evidence="1">
    <location>
        <begin position="15"/>
        <end position="132"/>
    </location>
</feature>
<name>A0A2H1WWM9_SPOFR</name>
<evidence type="ECO:0000259" key="1">
    <source>
        <dbReference type="Pfam" id="PF12770"/>
    </source>
</evidence>
<dbReference type="Pfam" id="PF12770">
    <property type="entry name" value="CHAT"/>
    <property type="match status" value="1"/>
</dbReference>
<dbReference type="AlphaFoldDB" id="A0A2H1WWM9"/>